<dbReference type="EMBL" id="JAUFSA010000004">
    <property type="protein sequence ID" value="MDP7739329.1"/>
    <property type="molecule type" value="Genomic_DNA"/>
</dbReference>
<organism evidence="1 2">
    <name type="scientific">Mycobacterium paragordonae</name>
    <dbReference type="NCBI Taxonomy" id="1389713"/>
    <lineage>
        <taxon>Bacteria</taxon>
        <taxon>Bacillati</taxon>
        <taxon>Actinomycetota</taxon>
        <taxon>Actinomycetes</taxon>
        <taxon>Mycobacteriales</taxon>
        <taxon>Mycobacteriaceae</taxon>
        <taxon>Mycobacterium</taxon>
    </lineage>
</organism>
<evidence type="ECO:0000313" key="2">
    <source>
        <dbReference type="Proteomes" id="UP001229081"/>
    </source>
</evidence>
<gene>
    <name evidence="1" type="ORF">QXL92_31845</name>
</gene>
<dbReference type="AlphaFoldDB" id="A0AAJ1SH89"/>
<accession>A0AAJ1SH89</accession>
<proteinExistence type="predicted"/>
<name>A0AAJ1SH89_9MYCO</name>
<dbReference type="Proteomes" id="UP001229081">
    <property type="component" value="Unassembled WGS sequence"/>
</dbReference>
<evidence type="ECO:0000313" key="1">
    <source>
        <dbReference type="EMBL" id="MDP7739329.1"/>
    </source>
</evidence>
<protein>
    <submittedName>
        <fullName evidence="1">Uncharacterized protein</fullName>
    </submittedName>
</protein>
<comment type="caution">
    <text evidence="1">The sequence shown here is derived from an EMBL/GenBank/DDBJ whole genome shotgun (WGS) entry which is preliminary data.</text>
</comment>
<sequence length="120" mass="12559">MSSSSLAMRRTSSTLTINASTLGGALPGLADVLGRQQAENAVIAQQKIKADLHVLAIAATFGRRSGTLAVDVTLSEVFNVVIHSPFTGLPRKPATAFVAGLRVRHGRMADGLMPAKFGVF</sequence>
<reference evidence="1" key="1">
    <citation type="submission" date="2023-06" db="EMBL/GenBank/DDBJ databases">
        <title>Identification of two novel mycobacterium reveal diversities and complexities of Mycobacterium gordonae clade.</title>
        <authorList>
            <person name="Matsumoto Y."/>
            <person name="Nakamura S."/>
            <person name="Motooka D."/>
            <person name="Fukushima K."/>
        </authorList>
    </citation>
    <scope>NUCLEOTIDE SEQUENCE</scope>
    <source>
        <strain evidence="1">TY812</strain>
    </source>
</reference>